<dbReference type="GO" id="GO:0046872">
    <property type="term" value="F:metal ion binding"/>
    <property type="evidence" value="ECO:0007669"/>
    <property type="project" value="UniProtKB-KW"/>
</dbReference>
<reference evidence="7" key="1">
    <citation type="submission" date="2018-06" db="EMBL/GenBank/DDBJ databases">
        <authorList>
            <person name="Zhirakovskaya E."/>
        </authorList>
    </citation>
    <scope>NUCLEOTIDE SEQUENCE</scope>
</reference>
<dbReference type="Gene3D" id="1.10.760.10">
    <property type="entry name" value="Cytochrome c-like domain"/>
    <property type="match status" value="1"/>
</dbReference>
<dbReference type="GO" id="GO:0020037">
    <property type="term" value="F:heme binding"/>
    <property type="evidence" value="ECO:0007669"/>
    <property type="project" value="InterPro"/>
</dbReference>
<dbReference type="AlphaFoldDB" id="A0A3B0ZI80"/>
<evidence type="ECO:0000313" key="7">
    <source>
        <dbReference type="EMBL" id="VAW93155.1"/>
    </source>
</evidence>
<name>A0A3B0ZI80_9ZZZZ</name>
<sequence length="101" mass="11303">MHYFNKSLLMFFILVFTPIIVSGATISQAENLAQQCFICHGAKGEGAGKIPELRDLEKSDIVESMLGFKTGEESSTIMDRFAKAYSKKEIDLLADYFSKLK</sequence>
<proteinExistence type="predicted"/>
<dbReference type="EMBL" id="UOFS01000013">
    <property type="protein sequence ID" value="VAW93155.1"/>
    <property type="molecule type" value="Genomic_DNA"/>
</dbReference>
<dbReference type="PROSITE" id="PS51007">
    <property type="entry name" value="CYTC"/>
    <property type="match status" value="1"/>
</dbReference>
<keyword evidence="1" id="KW-0813">Transport</keyword>
<dbReference type="GO" id="GO:0009055">
    <property type="term" value="F:electron transfer activity"/>
    <property type="evidence" value="ECO:0007669"/>
    <property type="project" value="InterPro"/>
</dbReference>
<evidence type="ECO:0000256" key="4">
    <source>
        <dbReference type="ARBA" id="ARBA00022982"/>
    </source>
</evidence>
<evidence type="ECO:0000256" key="1">
    <source>
        <dbReference type="ARBA" id="ARBA00022448"/>
    </source>
</evidence>
<dbReference type="Pfam" id="PF00034">
    <property type="entry name" value="Cytochrom_C"/>
    <property type="match status" value="1"/>
</dbReference>
<evidence type="ECO:0000259" key="6">
    <source>
        <dbReference type="PROSITE" id="PS51007"/>
    </source>
</evidence>
<evidence type="ECO:0000256" key="3">
    <source>
        <dbReference type="ARBA" id="ARBA00022723"/>
    </source>
</evidence>
<dbReference type="SUPFAM" id="SSF46626">
    <property type="entry name" value="Cytochrome c"/>
    <property type="match status" value="1"/>
</dbReference>
<evidence type="ECO:0000256" key="2">
    <source>
        <dbReference type="ARBA" id="ARBA00022617"/>
    </source>
</evidence>
<keyword evidence="4" id="KW-0249">Electron transport</keyword>
<keyword evidence="2" id="KW-0349">Heme</keyword>
<dbReference type="PANTHER" id="PTHR33751">
    <property type="entry name" value="CBB3-TYPE CYTOCHROME C OXIDASE SUBUNIT FIXP"/>
    <property type="match status" value="1"/>
</dbReference>
<feature type="domain" description="Cytochrome c" evidence="6">
    <location>
        <begin position="18"/>
        <end position="101"/>
    </location>
</feature>
<protein>
    <recommendedName>
        <fullName evidence="6">Cytochrome c domain-containing protein</fullName>
    </recommendedName>
</protein>
<dbReference type="InterPro" id="IPR050597">
    <property type="entry name" value="Cytochrome_c_Oxidase_Subunit"/>
</dbReference>
<evidence type="ECO:0000256" key="5">
    <source>
        <dbReference type="ARBA" id="ARBA00023004"/>
    </source>
</evidence>
<keyword evidence="3" id="KW-0479">Metal-binding</keyword>
<accession>A0A3B0ZI80</accession>
<dbReference type="InterPro" id="IPR009056">
    <property type="entry name" value="Cyt_c-like_dom"/>
</dbReference>
<keyword evidence="5" id="KW-0408">Iron</keyword>
<dbReference type="InterPro" id="IPR036909">
    <property type="entry name" value="Cyt_c-like_dom_sf"/>
</dbReference>
<organism evidence="7">
    <name type="scientific">hydrothermal vent metagenome</name>
    <dbReference type="NCBI Taxonomy" id="652676"/>
    <lineage>
        <taxon>unclassified sequences</taxon>
        <taxon>metagenomes</taxon>
        <taxon>ecological metagenomes</taxon>
    </lineage>
</organism>
<gene>
    <name evidence="7" type="ORF">MNBD_GAMMA22-665</name>
</gene>
<dbReference type="PANTHER" id="PTHR33751:SF9">
    <property type="entry name" value="CYTOCHROME C4"/>
    <property type="match status" value="1"/>
</dbReference>